<gene>
    <name evidence="1" type="ORF">SAMN05421679_10671</name>
</gene>
<protein>
    <submittedName>
        <fullName evidence="1">Uncharacterized protein</fullName>
    </submittedName>
</protein>
<dbReference type="EMBL" id="FXUO01000006">
    <property type="protein sequence ID" value="SMP94668.1"/>
    <property type="molecule type" value="Genomic_DNA"/>
</dbReference>
<evidence type="ECO:0000313" key="2">
    <source>
        <dbReference type="Proteomes" id="UP001158050"/>
    </source>
</evidence>
<dbReference type="Proteomes" id="UP001158050">
    <property type="component" value="Unassembled WGS sequence"/>
</dbReference>
<dbReference type="RefSeq" id="WP_283417257.1">
    <property type="nucleotide sequence ID" value="NZ_FXUO01000006.1"/>
</dbReference>
<proteinExistence type="predicted"/>
<evidence type="ECO:0000313" key="1">
    <source>
        <dbReference type="EMBL" id="SMP94668.1"/>
    </source>
</evidence>
<comment type="caution">
    <text evidence="1">The sequence shown here is derived from an EMBL/GenBank/DDBJ whole genome shotgun (WGS) entry which is preliminary data.</text>
</comment>
<accession>A0ABY1R3W2</accession>
<keyword evidence="2" id="KW-1185">Reference proteome</keyword>
<organism evidence="1 2">
    <name type="scientific">Epilithonimonas pallida</name>
    <dbReference type="NCBI Taxonomy" id="373671"/>
    <lineage>
        <taxon>Bacteria</taxon>
        <taxon>Pseudomonadati</taxon>
        <taxon>Bacteroidota</taxon>
        <taxon>Flavobacteriia</taxon>
        <taxon>Flavobacteriales</taxon>
        <taxon>Weeksellaceae</taxon>
        <taxon>Chryseobacterium group</taxon>
        <taxon>Epilithonimonas</taxon>
    </lineage>
</organism>
<reference evidence="1 2" key="1">
    <citation type="submission" date="2017-05" db="EMBL/GenBank/DDBJ databases">
        <authorList>
            <person name="Varghese N."/>
            <person name="Submissions S."/>
        </authorList>
    </citation>
    <scope>NUCLEOTIDE SEQUENCE [LARGE SCALE GENOMIC DNA]</scope>
    <source>
        <strain evidence="1 2">DSM 18015</strain>
    </source>
</reference>
<name>A0ABY1R3W2_9FLAO</name>
<sequence length="214" mass="25106">MENKYKPILFSTEMVQAILAVRKTQTRRTQGLSSLNKNPDLYGLGNVQINGVFNFYLKENEKGIWIEPKYQPGDILWVRETFIDVGDQAEFFEGIRFHYKADNSFVGCWPWKPSIHMPKEAARIFLEVTNVRCERLQDISEEDAIAEGVESSYTVCRNPGYAYKNYEKYYDFISPISSFASLWRVINGADSWKANPWVWVYQYKKIEKPEVWPQ</sequence>